<keyword evidence="2 6" id="KW-0699">rRNA-binding</keyword>
<dbReference type="NCBIfam" id="TIGR03635">
    <property type="entry name" value="uS17_bact"/>
    <property type="match status" value="1"/>
</dbReference>
<dbReference type="GO" id="GO:0022627">
    <property type="term" value="C:cytosolic small ribosomal subunit"/>
    <property type="evidence" value="ECO:0007669"/>
    <property type="project" value="UniProtKB-UniRule"/>
</dbReference>
<comment type="function">
    <text evidence="6">One of the primary rRNA binding proteins, it binds specifically to the 5'-end of 16S ribosomal RNA.</text>
</comment>
<dbReference type="Pfam" id="PF00366">
    <property type="entry name" value="Ribosomal_S17"/>
    <property type="match status" value="1"/>
</dbReference>
<organism evidence="8 9">
    <name type="scientific">Steroidobacter denitrificans</name>
    <dbReference type="NCBI Taxonomy" id="465721"/>
    <lineage>
        <taxon>Bacteria</taxon>
        <taxon>Pseudomonadati</taxon>
        <taxon>Pseudomonadota</taxon>
        <taxon>Gammaproteobacteria</taxon>
        <taxon>Steroidobacterales</taxon>
        <taxon>Steroidobacteraceae</taxon>
        <taxon>Steroidobacter</taxon>
    </lineage>
</organism>
<dbReference type="SUPFAM" id="SSF50249">
    <property type="entry name" value="Nucleic acid-binding proteins"/>
    <property type="match status" value="1"/>
</dbReference>
<dbReference type="GO" id="GO:0003735">
    <property type="term" value="F:structural constituent of ribosome"/>
    <property type="evidence" value="ECO:0007669"/>
    <property type="project" value="UniProtKB-UniRule"/>
</dbReference>
<dbReference type="AlphaFoldDB" id="A0A127FA66"/>
<reference evidence="8 9" key="1">
    <citation type="submission" date="2015-06" db="EMBL/GenBank/DDBJ databases">
        <title>A Comprehensive Approach to Explore the Metabolic and Phylogenetic Diversity of Bacterial Steroid Degradation in the Environment: Testosterone as an Example.</title>
        <authorList>
            <person name="Yang F.-C."/>
            <person name="Chen Y.-L."/>
            <person name="Yu C.-P."/>
            <person name="Tang S.-L."/>
            <person name="Wang P.-H."/>
            <person name="Ismail W."/>
            <person name="Wang C.-H."/>
            <person name="Yang C.-Y."/>
            <person name="Chiang Y.-R."/>
        </authorList>
    </citation>
    <scope>NUCLEOTIDE SEQUENCE [LARGE SCALE GENOMIC DNA]</scope>
    <source>
        <strain evidence="8 9">DSM 18526</strain>
    </source>
</reference>
<dbReference type="InterPro" id="IPR012340">
    <property type="entry name" value="NA-bd_OB-fold"/>
</dbReference>
<dbReference type="EMBL" id="CP011971">
    <property type="protein sequence ID" value="AMN46521.1"/>
    <property type="molecule type" value="Genomic_DNA"/>
</dbReference>
<evidence type="ECO:0000313" key="8">
    <source>
        <dbReference type="EMBL" id="AMN46521.1"/>
    </source>
</evidence>
<dbReference type="InterPro" id="IPR000266">
    <property type="entry name" value="Ribosomal_uS17"/>
</dbReference>
<evidence type="ECO:0000256" key="3">
    <source>
        <dbReference type="ARBA" id="ARBA00022884"/>
    </source>
</evidence>
<evidence type="ECO:0000256" key="2">
    <source>
        <dbReference type="ARBA" id="ARBA00022730"/>
    </source>
</evidence>
<accession>A0A127FA66</accession>
<evidence type="ECO:0000256" key="7">
    <source>
        <dbReference type="RuleBase" id="RU003872"/>
    </source>
</evidence>
<dbReference type="OrthoDB" id="9811714at2"/>
<dbReference type="InterPro" id="IPR019979">
    <property type="entry name" value="Ribosomal_uS17_CS"/>
</dbReference>
<evidence type="ECO:0000313" key="9">
    <source>
        <dbReference type="Proteomes" id="UP000070250"/>
    </source>
</evidence>
<gene>
    <name evidence="6" type="primary">rpsQ</name>
    <name evidence="8" type="ORF">ACG33_05300</name>
</gene>
<dbReference type="KEGG" id="sdf:ACG33_05300"/>
<evidence type="ECO:0000256" key="5">
    <source>
        <dbReference type="ARBA" id="ARBA00023274"/>
    </source>
</evidence>
<dbReference type="PANTHER" id="PTHR10744">
    <property type="entry name" value="40S RIBOSOMAL PROTEIN S11 FAMILY MEMBER"/>
    <property type="match status" value="1"/>
</dbReference>
<dbReference type="PRINTS" id="PR00973">
    <property type="entry name" value="RIBOSOMALS17"/>
</dbReference>
<keyword evidence="3 6" id="KW-0694">RNA-binding</keyword>
<dbReference type="InterPro" id="IPR019984">
    <property type="entry name" value="Ribosomal_uS17_bact/chlr"/>
</dbReference>
<dbReference type="GO" id="GO:0019843">
    <property type="term" value="F:rRNA binding"/>
    <property type="evidence" value="ECO:0007669"/>
    <property type="project" value="UniProtKB-UniRule"/>
</dbReference>
<evidence type="ECO:0000256" key="1">
    <source>
        <dbReference type="ARBA" id="ARBA00010254"/>
    </source>
</evidence>
<protein>
    <recommendedName>
        <fullName evidence="6">Small ribosomal subunit protein uS17</fullName>
    </recommendedName>
</protein>
<dbReference type="STRING" id="465721.ACG33_05300"/>
<dbReference type="NCBIfam" id="NF004123">
    <property type="entry name" value="PRK05610.1"/>
    <property type="match status" value="1"/>
</dbReference>
<keyword evidence="5 6" id="KW-0687">Ribonucleoprotein</keyword>
<dbReference type="PROSITE" id="PS00056">
    <property type="entry name" value="RIBOSOMAL_S17"/>
    <property type="match status" value="1"/>
</dbReference>
<name>A0A127FA66_STEDE</name>
<dbReference type="GO" id="GO:0006412">
    <property type="term" value="P:translation"/>
    <property type="evidence" value="ECO:0007669"/>
    <property type="project" value="UniProtKB-UniRule"/>
</dbReference>
<dbReference type="Gene3D" id="2.40.50.140">
    <property type="entry name" value="Nucleic acid-binding proteins"/>
    <property type="match status" value="1"/>
</dbReference>
<evidence type="ECO:0000256" key="6">
    <source>
        <dbReference type="HAMAP-Rule" id="MF_01345"/>
    </source>
</evidence>
<dbReference type="PANTHER" id="PTHR10744:SF1">
    <property type="entry name" value="SMALL RIBOSOMAL SUBUNIT PROTEIN US17M"/>
    <property type="match status" value="1"/>
</dbReference>
<comment type="similarity">
    <text evidence="1 6 7">Belongs to the universal ribosomal protein uS17 family.</text>
</comment>
<dbReference type="RefSeq" id="WP_066919321.1">
    <property type="nucleotide sequence ID" value="NZ_CP011971.1"/>
</dbReference>
<proteinExistence type="inferred from homology"/>
<comment type="subunit">
    <text evidence="6">Part of the 30S ribosomal subunit.</text>
</comment>
<dbReference type="CDD" id="cd00364">
    <property type="entry name" value="Ribosomal_uS17"/>
    <property type="match status" value="1"/>
</dbReference>
<keyword evidence="9" id="KW-1185">Reference proteome</keyword>
<sequence>MSKPENTAEAAAERGADKRIRKTLTGKVVSNRMNKTILVSVERFVPHPVYGKYLRRSTNFMAHDENGDSREGDVVAIEECRPLSRHKSWRLVKIVTRANQVGNPVEATP</sequence>
<keyword evidence="4 6" id="KW-0689">Ribosomal protein</keyword>
<dbReference type="Proteomes" id="UP000070250">
    <property type="component" value="Chromosome"/>
</dbReference>
<dbReference type="HAMAP" id="MF_01345_B">
    <property type="entry name" value="Ribosomal_uS17_B"/>
    <property type="match status" value="1"/>
</dbReference>
<evidence type="ECO:0000256" key="4">
    <source>
        <dbReference type="ARBA" id="ARBA00022980"/>
    </source>
</evidence>